<proteinExistence type="predicted"/>
<evidence type="ECO:0000313" key="2">
    <source>
        <dbReference type="Proteomes" id="UP001163321"/>
    </source>
</evidence>
<organism evidence="1 2">
    <name type="scientific">Peronosclerospora sorghi</name>
    <dbReference type="NCBI Taxonomy" id="230839"/>
    <lineage>
        <taxon>Eukaryota</taxon>
        <taxon>Sar</taxon>
        <taxon>Stramenopiles</taxon>
        <taxon>Oomycota</taxon>
        <taxon>Peronosporomycetes</taxon>
        <taxon>Peronosporales</taxon>
        <taxon>Peronosporaceae</taxon>
        <taxon>Peronosclerospora</taxon>
    </lineage>
</organism>
<accession>A0ACC0VQ02</accession>
<reference evidence="1 2" key="1">
    <citation type="journal article" date="2022" name="bioRxiv">
        <title>The genome of the oomycete Peronosclerospora sorghi, a cosmopolitan pathogen of maize and sorghum, is inflated with dispersed pseudogenes.</title>
        <authorList>
            <person name="Fletcher K."/>
            <person name="Martin F."/>
            <person name="Isakeit T."/>
            <person name="Cavanaugh K."/>
            <person name="Magill C."/>
            <person name="Michelmore R."/>
        </authorList>
    </citation>
    <scope>NUCLEOTIDE SEQUENCE [LARGE SCALE GENOMIC DNA]</scope>
    <source>
        <strain evidence="1">P6</strain>
    </source>
</reference>
<name>A0ACC0VQ02_9STRA</name>
<evidence type="ECO:0000313" key="1">
    <source>
        <dbReference type="EMBL" id="KAI9907788.1"/>
    </source>
</evidence>
<gene>
    <name evidence="1" type="ORF">PsorP6_016680</name>
</gene>
<dbReference type="Proteomes" id="UP001163321">
    <property type="component" value="Chromosome 8"/>
</dbReference>
<keyword evidence="2" id="KW-1185">Reference proteome</keyword>
<dbReference type="EMBL" id="CM047587">
    <property type="protein sequence ID" value="KAI9907788.1"/>
    <property type="molecule type" value="Genomic_DNA"/>
</dbReference>
<sequence length="220" mass="25232">MAIDDLEYFNLEYLEIHRIVAHRQDKPMLPDPNFPDAPPDDGLRYYIKWRILSYTEATWERACDIKDDAALSKYKAIWATAISIRSDDGAGSWSQLPLRANASLWNGSDDRYEGHSIGSNSLAPRPYAKNTSGAENEHMRNEIVRLENMLASCIAARANHDNSNLPLERSSKIERYVEVMELAKCLRRQKEFLLSENRKRQRFAEKIQQAMSPSTIVSSL</sequence>
<comment type="caution">
    <text evidence="1">The sequence shown here is derived from an EMBL/GenBank/DDBJ whole genome shotgun (WGS) entry which is preliminary data.</text>
</comment>
<protein>
    <submittedName>
        <fullName evidence="1">Uncharacterized protein</fullName>
    </submittedName>
</protein>